<keyword evidence="2" id="KW-0812">Transmembrane</keyword>
<keyword evidence="2" id="KW-0472">Membrane</keyword>
<evidence type="ECO:0000256" key="3">
    <source>
        <dbReference type="SAM" id="SignalP"/>
    </source>
</evidence>
<keyword evidence="2" id="KW-1133">Transmembrane helix</keyword>
<dbReference type="Proteomes" id="UP000663879">
    <property type="component" value="Unassembled WGS sequence"/>
</dbReference>
<sequence>MLKFFILAIIFVIIKLSNGCNNKCQYQSNNENKICYGKAQECILLICNVESNKFPKWIRQSLEVNTTIVDISGGILNNITLYQPVNKNELNLTSLRAIDSGLNSFLTFIDEKLECKFNIFGFDLDNWNGTLTIFDDSKQINSSENFNIELKTFSKKLNFTYQYEALPLDHLTFNETILNSETCEGNFPWLNCLVARDVKIDLPKCIKNLNLHLGYKYENDYSGLQTQPQTRNFTHSLTFTYPPQTIKKKAPYTFNDSDKYKDLKCEVECAHPNDLTYEFVLVNNTEHVLLQNTSTDTLRYNLDSGENEIEIICTVYNSINHDPLFKNESQTTFFLTYQSSTDAITTDAIITTFIQTINTNTTDITEIITTGKETTIYVTNNSLSSTVVTTVSNSSCHNNTENTGLETWAIVIIIVASVLILVVVVLLIFLVYFLIRRSGSYKKDRKFSDSTLDITVKQRQLNSGLEVNPVYGNNMKSSPSPVGRSDPNQKKMQTLV</sequence>
<feature type="chain" id="PRO_5032856865" evidence="3">
    <location>
        <begin position="20"/>
        <end position="496"/>
    </location>
</feature>
<evidence type="ECO:0000256" key="1">
    <source>
        <dbReference type="SAM" id="MobiDB-lite"/>
    </source>
</evidence>
<accession>A0A813W8H4</accession>
<dbReference type="AlphaFoldDB" id="A0A813W8H4"/>
<gene>
    <name evidence="4" type="ORF">OXX778_LOCUS9261</name>
</gene>
<reference evidence="4" key="1">
    <citation type="submission" date="2021-02" db="EMBL/GenBank/DDBJ databases">
        <authorList>
            <person name="Nowell W R."/>
        </authorList>
    </citation>
    <scope>NUCLEOTIDE SEQUENCE</scope>
    <source>
        <strain evidence="4">Ploen Becks lab</strain>
    </source>
</reference>
<dbReference type="EMBL" id="CAJNOC010001352">
    <property type="protein sequence ID" value="CAF0857333.1"/>
    <property type="molecule type" value="Genomic_DNA"/>
</dbReference>
<name>A0A813W8H4_9BILA</name>
<evidence type="ECO:0000256" key="2">
    <source>
        <dbReference type="SAM" id="Phobius"/>
    </source>
</evidence>
<comment type="caution">
    <text evidence="4">The sequence shown here is derived from an EMBL/GenBank/DDBJ whole genome shotgun (WGS) entry which is preliminary data.</text>
</comment>
<feature type="signal peptide" evidence="3">
    <location>
        <begin position="1"/>
        <end position="19"/>
    </location>
</feature>
<evidence type="ECO:0000313" key="5">
    <source>
        <dbReference type="Proteomes" id="UP000663879"/>
    </source>
</evidence>
<feature type="transmembrane region" description="Helical" evidence="2">
    <location>
        <begin position="408"/>
        <end position="435"/>
    </location>
</feature>
<proteinExistence type="predicted"/>
<feature type="region of interest" description="Disordered" evidence="1">
    <location>
        <begin position="467"/>
        <end position="496"/>
    </location>
</feature>
<keyword evidence="3" id="KW-0732">Signal</keyword>
<organism evidence="4 5">
    <name type="scientific">Brachionus calyciflorus</name>
    <dbReference type="NCBI Taxonomy" id="104777"/>
    <lineage>
        <taxon>Eukaryota</taxon>
        <taxon>Metazoa</taxon>
        <taxon>Spiralia</taxon>
        <taxon>Gnathifera</taxon>
        <taxon>Rotifera</taxon>
        <taxon>Eurotatoria</taxon>
        <taxon>Monogononta</taxon>
        <taxon>Pseudotrocha</taxon>
        <taxon>Ploima</taxon>
        <taxon>Brachionidae</taxon>
        <taxon>Brachionus</taxon>
    </lineage>
</organism>
<evidence type="ECO:0000313" key="4">
    <source>
        <dbReference type="EMBL" id="CAF0857333.1"/>
    </source>
</evidence>
<keyword evidence="5" id="KW-1185">Reference proteome</keyword>
<protein>
    <submittedName>
        <fullName evidence="4">Uncharacterized protein</fullName>
    </submittedName>
</protein>